<dbReference type="GO" id="GO:0048511">
    <property type="term" value="P:rhythmic process"/>
    <property type="evidence" value="ECO:0007669"/>
    <property type="project" value="UniProtKB-KW"/>
</dbReference>
<dbReference type="InterPro" id="IPR001789">
    <property type="entry name" value="Sig_transdc_resp-reg_receiver"/>
</dbReference>
<evidence type="ECO:0000313" key="14">
    <source>
        <dbReference type="Proteomes" id="UP000233837"/>
    </source>
</evidence>
<comment type="subcellular location">
    <subcellularLocation>
        <location evidence="1 9">Nucleus</location>
    </subcellularLocation>
</comment>
<dbReference type="Proteomes" id="UP000233837">
    <property type="component" value="Unassembled WGS sequence"/>
</dbReference>
<dbReference type="EMBL" id="KZ504076">
    <property type="protein sequence ID" value="PKU59663.1"/>
    <property type="molecule type" value="Genomic_DNA"/>
</dbReference>
<dbReference type="CDD" id="cd17582">
    <property type="entry name" value="psREC_PRR"/>
    <property type="match status" value="1"/>
</dbReference>
<dbReference type="Pfam" id="PF06203">
    <property type="entry name" value="CCT"/>
    <property type="match status" value="1"/>
</dbReference>
<evidence type="ECO:0000313" key="13">
    <source>
        <dbReference type="EMBL" id="PKU59663.1"/>
    </source>
</evidence>
<keyword evidence="14" id="KW-1185">Reference proteome</keyword>
<dbReference type="InterPro" id="IPR045279">
    <property type="entry name" value="ARR-like"/>
</dbReference>
<feature type="domain" description="CCT" evidence="12">
    <location>
        <begin position="694"/>
        <end position="736"/>
    </location>
</feature>
<dbReference type="GO" id="GO:0009736">
    <property type="term" value="P:cytokinin-activated signaling pathway"/>
    <property type="evidence" value="ECO:0007669"/>
    <property type="project" value="InterPro"/>
</dbReference>
<keyword evidence="4" id="KW-0805">Transcription regulation</keyword>
<dbReference type="STRING" id="906689.A0A2I0V8C6"/>
<dbReference type="SUPFAM" id="SSF52172">
    <property type="entry name" value="CheY-like"/>
    <property type="match status" value="1"/>
</dbReference>
<accession>A0A2I0V8C6</accession>
<feature type="compositionally biased region" description="Low complexity" evidence="10">
    <location>
        <begin position="510"/>
        <end position="525"/>
    </location>
</feature>
<protein>
    <submittedName>
        <fullName evidence="13">Two-component response regulator-like PRR73</fullName>
    </submittedName>
</protein>
<dbReference type="FunFam" id="3.40.50.2300:FF:000214">
    <property type="entry name" value="Two-component response regulator-like PRR37"/>
    <property type="match status" value="1"/>
</dbReference>
<evidence type="ECO:0000259" key="11">
    <source>
        <dbReference type="PROSITE" id="PS50110"/>
    </source>
</evidence>
<keyword evidence="5" id="KW-0090">Biological rhythms</keyword>
<keyword evidence="6" id="KW-0804">Transcription</keyword>
<evidence type="ECO:0000256" key="7">
    <source>
        <dbReference type="ARBA" id="ARBA00023242"/>
    </source>
</evidence>
<evidence type="ECO:0000259" key="12">
    <source>
        <dbReference type="PROSITE" id="PS51017"/>
    </source>
</evidence>
<evidence type="ECO:0000256" key="1">
    <source>
        <dbReference type="ARBA" id="ARBA00004123"/>
    </source>
</evidence>
<name>A0A2I0V8C6_9ASPA</name>
<evidence type="ECO:0000256" key="2">
    <source>
        <dbReference type="ARBA" id="ARBA00010330"/>
    </source>
</evidence>
<feature type="compositionally biased region" description="Polar residues" evidence="10">
    <location>
        <begin position="276"/>
        <end position="286"/>
    </location>
</feature>
<dbReference type="Pfam" id="PF00072">
    <property type="entry name" value="Response_reg"/>
    <property type="match status" value="1"/>
</dbReference>
<dbReference type="InterPro" id="IPR011006">
    <property type="entry name" value="CheY-like_superfamily"/>
</dbReference>
<feature type="region of interest" description="Disordered" evidence="10">
    <location>
        <begin position="494"/>
        <end position="525"/>
    </location>
</feature>
<organism evidence="13 14">
    <name type="scientific">Dendrobium catenatum</name>
    <dbReference type="NCBI Taxonomy" id="906689"/>
    <lineage>
        <taxon>Eukaryota</taxon>
        <taxon>Viridiplantae</taxon>
        <taxon>Streptophyta</taxon>
        <taxon>Embryophyta</taxon>
        <taxon>Tracheophyta</taxon>
        <taxon>Spermatophyta</taxon>
        <taxon>Magnoliopsida</taxon>
        <taxon>Liliopsida</taxon>
        <taxon>Asparagales</taxon>
        <taxon>Orchidaceae</taxon>
        <taxon>Epidendroideae</taxon>
        <taxon>Malaxideae</taxon>
        <taxon>Dendrobiinae</taxon>
        <taxon>Dendrobium</taxon>
    </lineage>
</organism>
<dbReference type="InterPro" id="IPR010402">
    <property type="entry name" value="CCT_domain"/>
</dbReference>
<dbReference type="GO" id="GO:0000160">
    <property type="term" value="P:phosphorelay signal transduction system"/>
    <property type="evidence" value="ECO:0007669"/>
    <property type="project" value="UniProtKB-KW"/>
</dbReference>
<evidence type="ECO:0000256" key="5">
    <source>
        <dbReference type="ARBA" id="ARBA00023108"/>
    </source>
</evidence>
<evidence type="ECO:0000256" key="4">
    <source>
        <dbReference type="ARBA" id="ARBA00023015"/>
    </source>
</evidence>
<evidence type="ECO:0000256" key="3">
    <source>
        <dbReference type="ARBA" id="ARBA00023012"/>
    </source>
</evidence>
<proteinExistence type="inferred from homology"/>
<feature type="domain" description="Response regulatory" evidence="11">
    <location>
        <begin position="101"/>
        <end position="219"/>
    </location>
</feature>
<evidence type="ECO:0000256" key="8">
    <source>
        <dbReference type="PROSITE-ProRule" id="PRU00169"/>
    </source>
</evidence>
<dbReference type="GO" id="GO:0005634">
    <property type="term" value="C:nucleus"/>
    <property type="evidence" value="ECO:0007669"/>
    <property type="project" value="UniProtKB-SubCell"/>
</dbReference>
<comment type="similarity">
    <text evidence="2">Belongs to the ARR-like family.</text>
</comment>
<gene>
    <name evidence="13" type="primary">PRR73</name>
    <name evidence="13" type="ORF">MA16_Dca024640</name>
</gene>
<keyword evidence="7 9" id="KW-0539">Nucleus</keyword>
<dbReference type="SMART" id="SM00448">
    <property type="entry name" value="REC"/>
    <property type="match status" value="1"/>
</dbReference>
<keyword evidence="3" id="KW-0902">Two-component regulatory system</keyword>
<dbReference type="PROSITE" id="PS51017">
    <property type="entry name" value="CCT"/>
    <property type="match status" value="1"/>
</dbReference>
<evidence type="ECO:0000256" key="10">
    <source>
        <dbReference type="SAM" id="MobiDB-lite"/>
    </source>
</evidence>
<dbReference type="PROSITE" id="PS50110">
    <property type="entry name" value="RESPONSE_REGULATORY"/>
    <property type="match status" value="1"/>
</dbReference>
<feature type="region of interest" description="Disordered" evidence="10">
    <location>
        <begin position="247"/>
        <end position="305"/>
    </location>
</feature>
<dbReference type="AlphaFoldDB" id="A0A2I0V8C6"/>
<comment type="caution">
    <text evidence="8">Lacks conserved residue(s) required for the propagation of feature annotation.</text>
</comment>
<reference evidence="13 14" key="1">
    <citation type="journal article" date="2016" name="Sci. Rep.">
        <title>The Dendrobium catenatum Lindl. genome sequence provides insights into polysaccharide synthase, floral development and adaptive evolution.</title>
        <authorList>
            <person name="Zhang G.Q."/>
            <person name="Xu Q."/>
            <person name="Bian C."/>
            <person name="Tsai W.C."/>
            <person name="Yeh C.M."/>
            <person name="Liu K.W."/>
            <person name="Yoshida K."/>
            <person name="Zhang L.S."/>
            <person name="Chang S.B."/>
            <person name="Chen F."/>
            <person name="Shi Y."/>
            <person name="Su Y.Y."/>
            <person name="Zhang Y.Q."/>
            <person name="Chen L.J."/>
            <person name="Yin Y."/>
            <person name="Lin M."/>
            <person name="Huang H."/>
            <person name="Deng H."/>
            <person name="Wang Z.W."/>
            <person name="Zhu S.L."/>
            <person name="Zhao X."/>
            <person name="Deng C."/>
            <person name="Niu S.C."/>
            <person name="Huang J."/>
            <person name="Wang M."/>
            <person name="Liu G.H."/>
            <person name="Yang H.J."/>
            <person name="Xiao X.J."/>
            <person name="Hsiao Y.Y."/>
            <person name="Wu W.L."/>
            <person name="Chen Y.Y."/>
            <person name="Mitsuda N."/>
            <person name="Ohme-Takagi M."/>
            <person name="Luo Y.B."/>
            <person name="Van de Peer Y."/>
            <person name="Liu Z.J."/>
        </authorList>
    </citation>
    <scope>NUCLEOTIDE SEQUENCE [LARGE SCALE GENOMIC DNA]</scope>
    <source>
        <tissue evidence="13">The whole plant</tissue>
    </source>
</reference>
<dbReference type="PANTHER" id="PTHR43874">
    <property type="entry name" value="TWO-COMPONENT RESPONSE REGULATOR"/>
    <property type="match status" value="1"/>
</dbReference>
<sequence>MGGTHQKVSPFDGLGSKGMDELNCGTRNEPKEVRDGLAREGHGLADEDESRINQAAMDLNEAHLLEAAVKFHVNPVLEKLQHQPSAPIVRWERFLPLRTLKVLLVENDDSTRQVLCALLRNCCYDVTAVANGLEAWRVLQDQTNHIDLVLTEVVMPGWSGIGLLCKIMSHKTHKTIPVIMMSSNDSMGIVFKCLSKGAVDFLVKPIRKNELKNLWQHVWRRCHSSSGSGSGSGSESGIQGQKYTKLKSLDDSDNNTGSNDEEDNGSIGLSARDGSDNGSDTQSSWTKRAVEADNPQPMSPSEHIAGPCDSTCAQVIHPKSEAFCSKKVPVNASIDWKEQKKITAAYIMDTDLRNESYQTDRISTKLTGPSTEKLHENMPNNIDVVLYMNYGTIDEPHAQAPAQLGSSSINTNQQSVLGPPDTSKDFLKISENKDNGYVELPSLVPSLELSLKRVRSRIIPSNDERNVLKHSNLSAFSRYPASVASVQTPTAYGGNSVFDNGSEAAPLQQGSNGSSNNNNDKGSTSINVVMKPLKYKEVSTSAFHRVQSQSSSIQPVTQEKIDEVAVAPVIGQLRGSQKKVQVQHHHHHYHHYHHHVHALQPQLDQDDSSVENLKGNVEYCNSSNVFATPVEANAANYSLNGSNSGSNHGSDGQKGCSTAINAGGTNIESTMGVAERNGVVGSGSGADQNRFAQREAALSKFRQKRKERNFGKKVRYQSRKRLAEQRPRVRGQFVRRIIHNEDHEEEDS</sequence>
<reference evidence="13 14" key="2">
    <citation type="journal article" date="2017" name="Nature">
        <title>The Apostasia genome and the evolution of orchids.</title>
        <authorList>
            <person name="Zhang G.Q."/>
            <person name="Liu K.W."/>
            <person name="Li Z."/>
            <person name="Lohaus R."/>
            <person name="Hsiao Y.Y."/>
            <person name="Niu S.C."/>
            <person name="Wang J.Y."/>
            <person name="Lin Y.C."/>
            <person name="Xu Q."/>
            <person name="Chen L.J."/>
            <person name="Yoshida K."/>
            <person name="Fujiwara S."/>
            <person name="Wang Z.W."/>
            <person name="Zhang Y.Q."/>
            <person name="Mitsuda N."/>
            <person name="Wang M."/>
            <person name="Liu G.H."/>
            <person name="Pecoraro L."/>
            <person name="Huang H.X."/>
            <person name="Xiao X.J."/>
            <person name="Lin M."/>
            <person name="Wu X.Y."/>
            <person name="Wu W.L."/>
            <person name="Chen Y.Y."/>
            <person name="Chang S.B."/>
            <person name="Sakamoto S."/>
            <person name="Ohme-Takagi M."/>
            <person name="Yagi M."/>
            <person name="Zeng S.J."/>
            <person name="Shen C.Y."/>
            <person name="Yeh C.M."/>
            <person name="Luo Y.B."/>
            <person name="Tsai W.C."/>
            <person name="Van de Peer Y."/>
            <person name="Liu Z.J."/>
        </authorList>
    </citation>
    <scope>NUCLEOTIDE SEQUENCE [LARGE SCALE GENOMIC DNA]</scope>
    <source>
        <tissue evidence="13">The whole plant</tissue>
    </source>
</reference>
<dbReference type="Gene3D" id="3.40.50.2300">
    <property type="match status" value="1"/>
</dbReference>
<feature type="region of interest" description="Disordered" evidence="10">
    <location>
        <begin position="1"/>
        <end position="36"/>
    </location>
</feature>
<evidence type="ECO:0000256" key="6">
    <source>
        <dbReference type="ARBA" id="ARBA00023163"/>
    </source>
</evidence>
<dbReference type="PANTHER" id="PTHR43874:SF125">
    <property type="entry name" value="TWO-COMPONENT RESPONSE REGULATOR-LIKE APRR7"/>
    <property type="match status" value="1"/>
</dbReference>
<evidence type="ECO:0000256" key="9">
    <source>
        <dbReference type="PROSITE-ProRule" id="PRU00357"/>
    </source>
</evidence>